<dbReference type="EMBL" id="JAPWTK010000036">
    <property type="protein sequence ID" value="KAJ8955747.1"/>
    <property type="molecule type" value="Genomic_DNA"/>
</dbReference>
<accession>A0AAV8YW41</accession>
<sequence length="107" mass="12331">MSLRPRIAQNVKQMISSRLYEKGPLRFSSNEAMEVSPRMEEFRKKLEETAAELGDFTSPEDQRFVEEDPLKPWPNETNPETGEIGGPKGPEPTRYGDWERNGRVSDF</sequence>
<dbReference type="PANTHER" id="PTHR28524:SF3">
    <property type="entry name" value="SUCCINATE DEHYDROGENASE ASSEMBLY FACTOR 4, MITOCHONDRIAL"/>
    <property type="match status" value="1"/>
</dbReference>
<dbReference type="PANTHER" id="PTHR28524">
    <property type="entry name" value="SUCCINATE DEHYDROGENASE ASSEMBLY FACTOR 4, MITOCHONDRIAL"/>
    <property type="match status" value="1"/>
</dbReference>
<dbReference type="GO" id="GO:0005739">
    <property type="term" value="C:mitochondrion"/>
    <property type="evidence" value="ECO:0007669"/>
    <property type="project" value="TreeGrafter"/>
</dbReference>
<dbReference type="Proteomes" id="UP001162162">
    <property type="component" value="Unassembled WGS sequence"/>
</dbReference>
<comment type="caution">
    <text evidence="4">The sequence shown here is derived from an EMBL/GenBank/DDBJ whole genome shotgun (WGS) entry which is preliminary data.</text>
</comment>
<name>A0AAV8YW41_9CUCU</name>
<gene>
    <name evidence="4" type="ORF">NQ318_008619</name>
</gene>
<organism evidence="4 5">
    <name type="scientific">Aromia moschata</name>
    <dbReference type="NCBI Taxonomy" id="1265417"/>
    <lineage>
        <taxon>Eukaryota</taxon>
        <taxon>Metazoa</taxon>
        <taxon>Ecdysozoa</taxon>
        <taxon>Arthropoda</taxon>
        <taxon>Hexapoda</taxon>
        <taxon>Insecta</taxon>
        <taxon>Pterygota</taxon>
        <taxon>Neoptera</taxon>
        <taxon>Endopterygota</taxon>
        <taxon>Coleoptera</taxon>
        <taxon>Polyphaga</taxon>
        <taxon>Cucujiformia</taxon>
        <taxon>Chrysomeloidea</taxon>
        <taxon>Cerambycidae</taxon>
        <taxon>Cerambycinae</taxon>
        <taxon>Callichromatini</taxon>
        <taxon>Aromia</taxon>
    </lineage>
</organism>
<feature type="compositionally biased region" description="Basic and acidic residues" evidence="3">
    <location>
        <begin position="94"/>
        <end position="107"/>
    </location>
</feature>
<evidence type="ECO:0000313" key="5">
    <source>
        <dbReference type="Proteomes" id="UP001162162"/>
    </source>
</evidence>
<evidence type="ECO:0000256" key="2">
    <source>
        <dbReference type="ARBA" id="ARBA00022170"/>
    </source>
</evidence>
<evidence type="ECO:0000313" key="4">
    <source>
        <dbReference type="EMBL" id="KAJ8955747.1"/>
    </source>
</evidence>
<dbReference type="AlphaFoldDB" id="A0AAV8YW41"/>
<feature type="compositionally biased region" description="Basic and acidic residues" evidence="3">
    <location>
        <begin position="60"/>
        <end position="70"/>
    </location>
</feature>
<keyword evidence="5" id="KW-1185">Reference proteome</keyword>
<evidence type="ECO:0000256" key="3">
    <source>
        <dbReference type="SAM" id="MobiDB-lite"/>
    </source>
</evidence>
<dbReference type="Pfam" id="PF07896">
    <property type="entry name" value="DUF1674"/>
    <property type="match status" value="1"/>
</dbReference>
<comment type="similarity">
    <text evidence="1">Belongs to the SDHAF4 family.</text>
</comment>
<evidence type="ECO:0000256" key="1">
    <source>
        <dbReference type="ARBA" id="ARBA00005701"/>
    </source>
</evidence>
<dbReference type="InterPro" id="IPR012875">
    <property type="entry name" value="SDHF4"/>
</dbReference>
<protein>
    <recommendedName>
        <fullName evidence="2">Succinate dehydrogenase assembly factor 4, mitochondrial</fullName>
    </recommendedName>
</protein>
<reference evidence="4" key="1">
    <citation type="journal article" date="2023" name="Insect Mol. Biol.">
        <title>Genome sequencing provides insights into the evolution of gene families encoding plant cell wall-degrading enzymes in longhorned beetles.</title>
        <authorList>
            <person name="Shin N.R."/>
            <person name="Okamura Y."/>
            <person name="Kirsch R."/>
            <person name="Pauchet Y."/>
        </authorList>
    </citation>
    <scope>NUCLEOTIDE SEQUENCE</scope>
    <source>
        <strain evidence="4">AMC_N1</strain>
    </source>
</reference>
<feature type="region of interest" description="Disordered" evidence="3">
    <location>
        <begin position="49"/>
        <end position="107"/>
    </location>
</feature>
<dbReference type="GO" id="GO:0034553">
    <property type="term" value="P:mitochondrial respiratory chain complex II assembly"/>
    <property type="evidence" value="ECO:0007669"/>
    <property type="project" value="TreeGrafter"/>
</dbReference>
<proteinExistence type="inferred from homology"/>